<dbReference type="EMBL" id="PYMB01000019">
    <property type="protein sequence ID" value="PSW08682.1"/>
    <property type="molecule type" value="Genomic_DNA"/>
</dbReference>
<evidence type="ECO:0000256" key="2">
    <source>
        <dbReference type="ARBA" id="ARBA00022475"/>
    </source>
</evidence>
<dbReference type="NCBIfam" id="TIGR00786">
    <property type="entry name" value="dctM"/>
    <property type="match status" value="1"/>
</dbReference>
<feature type="transmembrane region" description="Helical" evidence="7">
    <location>
        <begin position="12"/>
        <end position="40"/>
    </location>
</feature>
<proteinExistence type="inferred from homology"/>
<comment type="subunit">
    <text evidence="7">The complex comprises the extracytoplasmic solute receptor protein and the two transmembrane proteins.</text>
</comment>
<comment type="subcellular location">
    <subcellularLocation>
        <location evidence="1 7">Cell inner membrane</location>
        <topology evidence="1 7">Multi-pass membrane protein</topology>
    </subcellularLocation>
</comment>
<dbReference type="PIRSF" id="PIRSF006066">
    <property type="entry name" value="HI0050"/>
    <property type="match status" value="1"/>
</dbReference>
<reference evidence="9 10" key="1">
    <citation type="submission" date="2018-03" db="EMBL/GenBank/DDBJ databases">
        <title>Whole genome sequencing of Histamine producing bacteria.</title>
        <authorList>
            <person name="Butler K."/>
        </authorList>
    </citation>
    <scope>NUCLEOTIDE SEQUENCE [LARGE SCALE GENOMIC DNA]</scope>
    <source>
        <strain evidence="9 10">DSM 19138</strain>
    </source>
</reference>
<dbReference type="AlphaFoldDB" id="A0A2T3N6Z0"/>
<keyword evidence="2" id="KW-1003">Cell membrane</keyword>
<sequence length="430" mass="45434">MPSYEIATAILLLGFFALLFLGLPIAFALGISTLLTAFYIDLPIEAVLLKAVAGVDNFTLLAIPFFVLAGAIMAQGGIAWRLVNLANVLVGFVRGGLAMVNILSSMFFGGISGSAVADTTSIGSIMIPMMKKQGYDDAFSVNVTIASSTQGVVIPPSHNVIIYAYATGGVVSVSSLFLAGVIPGILIGLALMFLVSILAHKKQMPKGEMVPLRQAVIYCKEALLGLMTLVIIVAGVIGGVFTPTESAAIAVLWAAFVTYCIYRSIGLRETKAMLVNVLSIVAMVMSVIAFAAGFAYLMTMMQVPGKISSFILSISDNPLVLMLLINIMLLILGTFMDMAPLIMICTPILYPVITKLGIDPTQFGIIMMLNLGIGLVTPPVGTALFAGCAVGNVSMTQVSRGLLPFWLTMIAVLMAVTYIPALTLWLPSML</sequence>
<dbReference type="InterPro" id="IPR010656">
    <property type="entry name" value="DctM"/>
</dbReference>
<dbReference type="PANTHER" id="PTHR33362">
    <property type="entry name" value="SIALIC ACID TRAP TRANSPORTER PERMEASE PROTEIN SIAT-RELATED"/>
    <property type="match status" value="1"/>
</dbReference>
<evidence type="ECO:0000256" key="1">
    <source>
        <dbReference type="ARBA" id="ARBA00004429"/>
    </source>
</evidence>
<evidence type="ECO:0000256" key="6">
    <source>
        <dbReference type="ARBA" id="ARBA00023136"/>
    </source>
</evidence>
<evidence type="ECO:0000256" key="4">
    <source>
        <dbReference type="ARBA" id="ARBA00022692"/>
    </source>
</evidence>
<name>A0A2T3N6Z0_9GAMM</name>
<keyword evidence="3 7" id="KW-0997">Cell inner membrane</keyword>
<gene>
    <name evidence="9" type="ORF">C9J01_22750</name>
</gene>
<feature type="transmembrane region" description="Helical" evidence="7">
    <location>
        <begin position="221"/>
        <end position="241"/>
    </location>
</feature>
<keyword evidence="6 7" id="KW-0472">Membrane</keyword>
<keyword evidence="5 7" id="KW-1133">Transmembrane helix</keyword>
<dbReference type="InterPro" id="IPR004681">
    <property type="entry name" value="TRAP_DctM"/>
</dbReference>
<evidence type="ECO:0000313" key="10">
    <source>
        <dbReference type="Proteomes" id="UP000241346"/>
    </source>
</evidence>
<evidence type="ECO:0000256" key="7">
    <source>
        <dbReference type="RuleBase" id="RU369079"/>
    </source>
</evidence>
<feature type="transmembrane region" description="Helical" evidence="7">
    <location>
        <begin position="95"/>
        <end position="117"/>
    </location>
</feature>
<dbReference type="Pfam" id="PF06808">
    <property type="entry name" value="DctM"/>
    <property type="match status" value="1"/>
</dbReference>
<keyword evidence="4 7" id="KW-0812">Transmembrane</keyword>
<dbReference type="Proteomes" id="UP000241346">
    <property type="component" value="Unassembled WGS sequence"/>
</dbReference>
<feature type="transmembrane region" description="Helical" evidence="7">
    <location>
        <begin position="247"/>
        <end position="265"/>
    </location>
</feature>
<comment type="caution">
    <text evidence="9">The sequence shown here is derived from an EMBL/GenBank/DDBJ whole genome shotgun (WGS) entry which is preliminary data.</text>
</comment>
<accession>A0A2T3N6Z0</accession>
<evidence type="ECO:0000259" key="8">
    <source>
        <dbReference type="Pfam" id="PF06808"/>
    </source>
</evidence>
<organism evidence="9 10">
    <name type="scientific">Photobacterium rosenbergii</name>
    <dbReference type="NCBI Taxonomy" id="294936"/>
    <lineage>
        <taxon>Bacteria</taxon>
        <taxon>Pseudomonadati</taxon>
        <taxon>Pseudomonadota</taxon>
        <taxon>Gammaproteobacteria</taxon>
        <taxon>Vibrionales</taxon>
        <taxon>Vibrionaceae</taxon>
        <taxon>Photobacterium</taxon>
    </lineage>
</organism>
<feature type="transmembrane region" description="Helical" evidence="7">
    <location>
        <begin position="319"/>
        <end position="352"/>
    </location>
</feature>
<feature type="transmembrane region" description="Helical" evidence="7">
    <location>
        <begin position="60"/>
        <end position="83"/>
    </location>
</feature>
<feature type="domain" description="TRAP C4-dicarboxylate transport system permease DctM subunit" evidence="8">
    <location>
        <begin position="13"/>
        <end position="422"/>
    </location>
</feature>
<keyword evidence="7" id="KW-0813">Transport</keyword>
<dbReference type="GO" id="GO:0005886">
    <property type="term" value="C:plasma membrane"/>
    <property type="evidence" value="ECO:0007669"/>
    <property type="project" value="UniProtKB-SubCell"/>
</dbReference>
<feature type="transmembrane region" description="Helical" evidence="7">
    <location>
        <begin position="405"/>
        <end position="426"/>
    </location>
</feature>
<evidence type="ECO:0000256" key="5">
    <source>
        <dbReference type="ARBA" id="ARBA00022989"/>
    </source>
</evidence>
<dbReference type="GO" id="GO:0022857">
    <property type="term" value="F:transmembrane transporter activity"/>
    <property type="evidence" value="ECO:0007669"/>
    <property type="project" value="UniProtKB-UniRule"/>
</dbReference>
<feature type="transmembrane region" description="Helical" evidence="7">
    <location>
        <begin position="277"/>
        <end position="299"/>
    </location>
</feature>
<protein>
    <recommendedName>
        <fullName evidence="7">TRAP transporter large permease protein</fullName>
    </recommendedName>
</protein>
<comment type="similarity">
    <text evidence="7">Belongs to the TRAP transporter large permease family.</text>
</comment>
<evidence type="ECO:0000313" key="9">
    <source>
        <dbReference type="EMBL" id="PSW08682.1"/>
    </source>
</evidence>
<comment type="function">
    <text evidence="7">Part of the tripartite ATP-independent periplasmic (TRAP) transport system.</text>
</comment>
<comment type="caution">
    <text evidence="7">Lacks conserved residue(s) required for the propagation of feature annotation.</text>
</comment>
<dbReference type="OrthoDB" id="8627919at2"/>
<feature type="transmembrane region" description="Helical" evidence="7">
    <location>
        <begin position="364"/>
        <end position="385"/>
    </location>
</feature>
<evidence type="ECO:0000256" key="3">
    <source>
        <dbReference type="ARBA" id="ARBA00022519"/>
    </source>
</evidence>
<feature type="transmembrane region" description="Helical" evidence="7">
    <location>
        <begin position="176"/>
        <end position="200"/>
    </location>
</feature>
<dbReference type="PANTHER" id="PTHR33362:SF2">
    <property type="entry name" value="TRAP TRANSPORTER LARGE PERMEASE PROTEIN"/>
    <property type="match status" value="1"/>
</dbReference>
<dbReference type="RefSeq" id="WP_107300422.1">
    <property type="nucleotide sequence ID" value="NZ_PYMB01000019.1"/>
</dbReference>